<dbReference type="EMBL" id="EF156405">
    <property type="protein sequence ID" value="ABM30183.1"/>
    <property type="molecule type" value="Genomic_RNA"/>
</dbReference>
<dbReference type="EMBL" id="KT316282">
    <property type="protein sequence ID" value="ALS03982.1"/>
    <property type="molecule type" value="Genomic_RNA"/>
</dbReference>
<keyword evidence="2" id="KW-0472">Membrane</keyword>
<evidence type="ECO:0000313" key="3">
    <source>
        <dbReference type="EMBL" id="ABM30183.1"/>
    </source>
</evidence>
<accession>A1Z0M2</accession>
<sequence length="1666" mass="185374">MQCSRSFTMHFSSFRSQPFSSSTGLRGLFLTFLLSTLLSGSGVHGFLLQFATPSHSLDAGATRTNSIILSTCNNTIRTIKESCHLSSLKSEVSCFYDEHIHDISAPGSHIIYTIGFAYLKTDYECKEGYPPANTVQRYFLAILYLSICSLLAYIFTKITPIAKSFISSCFQTEYIMETIETEKGQVTVAHDRHKLTPTSCHSILNSTFNLLVIGCFIFLCFFITPAFATILSGIPEKDKSVLMAPHVLFEAGQPTELSDCIHWAANGDCFCNSTNCDWSEHVQTLCPQTCNTSSPTTTSSTTQSLPSSTPSSDADNPCVAQDDAGCYSYLNDYDESKRTQAIKYTYTLSTKKTPHMNAILTTEQFEEMSLDEARYSDIVSLYRINNITSVPGCMYNPVSYYLHGDSVPVTCPSTPRSFGTTYNHQISSQILYNHKMVNVTVDQRCKTHSDNCWAYYNKASKSIFIQFHPSYAQKYHNRILEPTTLIIPFYPPRDTKTLATHLGPRVLRNAGDYQIFLEPGWLGRTYLDGYSYHEIYASTRHDCRCNMMSGDNKYGINLGDDVLHETIPTPRGYTPSVVVCGTTFTYYKLHDAVKLPWESVQYTDIEDIPAGFRDPYDFSVDTPSGPVTISVLEEYHDGDSIQETAPKRFFIYYRIMTARLTPSQVEHLNLSTHATSSWAAENYISNCYVVRQQFVRNTHPFSFALSYIDYNVTAGSVVRCNEFNIQMDLLLATFGIATRTWAAEYRHLPHFLTKRGFYPLEPVTGSAIDYLIVEYNAHASRYSHQATYHQFGHPVAKAQTRPGVCPTPRSIRYQGLCYEVDWSVRSPTPPISGYPDIGTYTSGYIFRDYDYYRFKPKFGNGLYLGKVSAAASIGTYSKCGKAQSISPYHDHGINTDLGTPVYDSACDSAAYTIPVVKYNGPYSLGVPDVSCEIHDETLTCGTNSTFRFSICSHKIPYDGPHSVTCINSKDNKVHIVKQPGYSYYIAGDPGALHISHNKHKPYTSILKDQINLFHFSYLYQAVAMLFGSLGYFIFGLYVTLFILTTLWANIKYIFYAKTTYLGYTVPQRFMAGKTTGCKMCGLDTKHLKVHARHHKIYIHSPMLGRTFFLWSPIYAILLLSIISPASALAPRQARVRGSPGTFKQEPVIKSTSCSGTQCKVDLEYTGVIPIYDGAQFTADLNIEGYLPTTTSYIVRDPTYTSSCAYLYTSLPPKLCDARINWSCLHTGSCKNSSEYLFKPLGQHTSNDYIVANPSNPLQCGLCPHSADCDTKFAHLNHGCATINDGHAAGAVWISGAVDSDMIAVFECSVSNIAFQICDPATNECASITTDYRNYTADFKTISFNIAHPQVAKTTFKVGALFTQSTTHPKHLLYDVPGKYDAPPGSFFSYQAETVPTGAFCNKNAWMSPGLASTDIKYNGFPTLDYKLNFATINQAIRSYDPLGAIVQCNYDQTYISTITARQQRSLLLNGVTYTDEVDALSYSLLLNPHHCDFGAVNIHFAYSTTAHVSLIEGDPDQLSFDCTGCLFTNNQMQCSIKGIDSHSYQITDSLNTFGAATCSHTKADHLCNFTASASEFDLKVNGKAVTITPVITQCDVGSISDTIVGAAGNDGYGTFTPFAFGGKTWDYILKYILYGIGTPVFLFALICLLQLLSHLCTSMRTKAKRS</sequence>
<feature type="transmembrane region" description="Helical" evidence="2">
    <location>
        <begin position="1017"/>
        <end position="1043"/>
    </location>
</feature>
<organismHost>
    <name type="scientific">Palaemon</name>
    <dbReference type="NCBI Taxonomy" id="117982"/>
</organismHost>
<feature type="compositionally biased region" description="Low complexity" evidence="1">
    <location>
        <begin position="292"/>
        <end position="312"/>
    </location>
</feature>
<gene>
    <name evidence="4" type="primary">ORF3</name>
</gene>
<organism evidence="3">
    <name type="scientific">Yellow head virus</name>
    <name type="common">YHV</name>
    <dbReference type="NCBI Taxonomy" id="96029"/>
    <lineage>
        <taxon>Viruses</taxon>
        <taxon>Riboviria</taxon>
        <taxon>Orthornavirae</taxon>
        <taxon>Pisuviricota</taxon>
        <taxon>Pisoniviricetes</taxon>
        <taxon>Nidovirales</taxon>
        <taxon>Ronidovirineae</taxon>
        <taxon>Roniviridae</taxon>
        <taxon>Okanivirinae</taxon>
        <taxon>Okavirus</taxon>
        <taxon>Tipravirus</taxon>
        <taxon>Okavirus flavicapitis</taxon>
    </lineage>
</organism>
<evidence type="ECO:0000256" key="1">
    <source>
        <dbReference type="SAM" id="MobiDB-lite"/>
    </source>
</evidence>
<keyword evidence="2" id="KW-1133">Transmembrane helix</keyword>
<feature type="region of interest" description="Disordered" evidence="1">
    <location>
        <begin position="292"/>
        <end position="316"/>
    </location>
</feature>
<evidence type="ECO:0000256" key="2">
    <source>
        <dbReference type="SAM" id="Phobius"/>
    </source>
</evidence>
<reference evidence="3" key="1">
    <citation type="journal article" date="2010" name="J. Gen. Virol.">
        <title>Glycosylation of gp116 and gp64 envelope proteins of yellow head virus of Penaeus monodon shrimp.</title>
        <authorList>
            <person name="Soowannayan C."/>
            <person name="Cowley J.A."/>
            <person name="Pearson R.D."/>
            <person name="Wallis T.P."/>
            <person name="Gorman J.J."/>
            <person name="Michalski W.P."/>
            <person name="Walker P.J."/>
        </authorList>
    </citation>
    <scope>NUCLEOTIDE SEQUENCE</scope>
</reference>
<organismHost>
    <name type="scientific">Acetes</name>
    <dbReference type="NCBI Taxonomy" id="439395"/>
</organismHost>
<name>A1Z0M2_YHV</name>
<feature type="transmembrane region" description="Helical" evidence="2">
    <location>
        <begin position="1107"/>
        <end position="1129"/>
    </location>
</feature>
<evidence type="ECO:0000313" key="4">
    <source>
        <dbReference type="EMBL" id="ALS03982.1"/>
    </source>
</evidence>
<feature type="transmembrane region" description="Helical" evidence="2">
    <location>
        <begin position="1631"/>
        <end position="1652"/>
    </location>
</feature>
<organismHost>
    <name type="scientific">Penaeus merguiensis</name>
    <name type="common">Banana prawn</name>
    <name type="synonym">Fenneropenaeus merguiensis</name>
    <dbReference type="NCBI Taxonomy" id="71412"/>
</organismHost>
<reference evidence="4" key="2">
    <citation type="submission" date="2015-07" db="EMBL/GenBank/DDBJ databases">
        <title>Survey of viral diseases outbreak in shrimp farming in Egypt.</title>
        <authorList>
            <person name="Megahed M.E."/>
        </authorList>
    </citation>
    <scope>NUCLEOTIDE SEQUENCE</scope>
    <source>
        <strain evidence="4">FDTZ8</strain>
    </source>
</reference>
<protein>
    <submittedName>
        <fullName evidence="3">Envelope structural glycoprotein</fullName>
    </submittedName>
</protein>
<organismHost>
    <name type="scientific">Penaeus monodon</name>
    <name type="common">Giant tiger prawn</name>
    <dbReference type="NCBI Taxonomy" id="6687"/>
</organismHost>
<proteinExistence type="predicted"/>
<feature type="transmembrane region" description="Helical" evidence="2">
    <location>
        <begin position="208"/>
        <end position="231"/>
    </location>
</feature>
<feature type="transmembrane region" description="Helical" evidence="2">
    <location>
        <begin position="138"/>
        <end position="156"/>
    </location>
</feature>
<keyword evidence="2" id="KW-0812">Transmembrane</keyword>